<feature type="domain" description="N-acetyltransferase" evidence="1">
    <location>
        <begin position="8"/>
        <end position="164"/>
    </location>
</feature>
<dbReference type="RefSeq" id="WP_345520139.1">
    <property type="nucleotide sequence ID" value="NZ_BAAAXD010000056.1"/>
</dbReference>
<accession>A0ABV5R4J2</accession>
<dbReference type="EMBL" id="JBHMCG010000052">
    <property type="protein sequence ID" value="MFB9572763.1"/>
    <property type="molecule type" value="Genomic_DNA"/>
</dbReference>
<dbReference type="InterPro" id="IPR000182">
    <property type="entry name" value="GNAT_dom"/>
</dbReference>
<dbReference type="Pfam" id="PF00583">
    <property type="entry name" value="Acetyltransf_1"/>
    <property type="match status" value="1"/>
</dbReference>
<dbReference type="Gene3D" id="3.40.630.30">
    <property type="match status" value="1"/>
</dbReference>
<name>A0ABV5R4J2_9ACTN</name>
<proteinExistence type="predicted"/>
<dbReference type="GO" id="GO:0016746">
    <property type="term" value="F:acyltransferase activity"/>
    <property type="evidence" value="ECO:0007669"/>
    <property type="project" value="UniProtKB-KW"/>
</dbReference>
<dbReference type="SUPFAM" id="SSF55729">
    <property type="entry name" value="Acyl-CoA N-acyltransferases (Nat)"/>
    <property type="match status" value="1"/>
</dbReference>
<dbReference type="PROSITE" id="PS51186">
    <property type="entry name" value="GNAT"/>
    <property type="match status" value="1"/>
</dbReference>
<keyword evidence="2" id="KW-0012">Acyltransferase</keyword>
<evidence type="ECO:0000313" key="3">
    <source>
        <dbReference type="Proteomes" id="UP001589710"/>
    </source>
</evidence>
<gene>
    <name evidence="2" type="ORF">ACFFTL_10615</name>
</gene>
<dbReference type="InterPro" id="IPR016181">
    <property type="entry name" value="Acyl_CoA_acyltransferase"/>
</dbReference>
<protein>
    <submittedName>
        <fullName evidence="2">GNAT family N-acetyltransferase</fullName>
        <ecNumber evidence="2">2.3.-.-</ecNumber>
    </submittedName>
</protein>
<dbReference type="Proteomes" id="UP001589710">
    <property type="component" value="Unassembled WGS sequence"/>
</dbReference>
<organism evidence="2 3">
    <name type="scientific">Streptomyces yanii</name>
    <dbReference type="NCBI Taxonomy" id="78510"/>
    <lineage>
        <taxon>Bacteria</taxon>
        <taxon>Bacillati</taxon>
        <taxon>Actinomycetota</taxon>
        <taxon>Actinomycetes</taxon>
        <taxon>Kitasatosporales</taxon>
        <taxon>Streptomycetaceae</taxon>
        <taxon>Streptomyces</taxon>
    </lineage>
</organism>
<evidence type="ECO:0000313" key="2">
    <source>
        <dbReference type="EMBL" id="MFB9572763.1"/>
    </source>
</evidence>
<evidence type="ECO:0000259" key="1">
    <source>
        <dbReference type="PROSITE" id="PS51186"/>
    </source>
</evidence>
<comment type="caution">
    <text evidence="2">The sequence shown here is derived from an EMBL/GenBank/DDBJ whole genome shotgun (WGS) entry which is preliminary data.</text>
</comment>
<sequence>MPLPYVRVHVRRATPDDVPALVRMRALMLSDMGVETGDADAPWRAASAQWFTERLRLPGEFAAFLVDDPELGVVASAVGACDAHAPSPANPSGLHGHISNVATDPRRRRRGHAGACLDALLTWFREETPVTVVDLNATANGAGLYESFGFGPPRHPALQLRTGA</sequence>
<reference evidence="2 3" key="1">
    <citation type="submission" date="2024-09" db="EMBL/GenBank/DDBJ databases">
        <authorList>
            <person name="Sun Q."/>
            <person name="Mori K."/>
        </authorList>
    </citation>
    <scope>NUCLEOTIDE SEQUENCE [LARGE SCALE GENOMIC DNA]</scope>
    <source>
        <strain evidence="2 3">JCM 3331</strain>
    </source>
</reference>
<keyword evidence="2" id="KW-0808">Transferase</keyword>
<keyword evidence="3" id="KW-1185">Reference proteome</keyword>
<dbReference type="EC" id="2.3.-.-" evidence="2"/>